<sequence>MRTEARSILSQIRALTRLEAWIRSAKAELDHAPDDALLAEFIRLNEQLLIEEREKLLAA</sequence>
<dbReference type="STRING" id="578942.SAMN05216289_10493"/>
<keyword evidence="2" id="KW-1185">Reference proteome</keyword>
<name>A0A1I4W9N4_9GAMM</name>
<evidence type="ECO:0000313" key="1">
    <source>
        <dbReference type="EMBL" id="SFN09980.1"/>
    </source>
</evidence>
<evidence type="ECO:0000313" key="2">
    <source>
        <dbReference type="Proteomes" id="UP000198575"/>
    </source>
</evidence>
<dbReference type="EMBL" id="FOVF01000004">
    <property type="protein sequence ID" value="SFN09980.1"/>
    <property type="molecule type" value="Genomic_DNA"/>
</dbReference>
<organism evidence="1 2">
    <name type="scientific">Dokdonella immobilis</name>
    <dbReference type="NCBI Taxonomy" id="578942"/>
    <lineage>
        <taxon>Bacteria</taxon>
        <taxon>Pseudomonadati</taxon>
        <taxon>Pseudomonadota</taxon>
        <taxon>Gammaproteobacteria</taxon>
        <taxon>Lysobacterales</taxon>
        <taxon>Rhodanobacteraceae</taxon>
        <taxon>Dokdonella</taxon>
    </lineage>
</organism>
<gene>
    <name evidence="1" type="ORF">SAMN05216289_10493</name>
</gene>
<dbReference type="OrthoDB" id="5962533at2"/>
<dbReference type="Proteomes" id="UP000198575">
    <property type="component" value="Unassembled WGS sequence"/>
</dbReference>
<protein>
    <submittedName>
        <fullName evidence="1">Uncharacterized protein</fullName>
    </submittedName>
</protein>
<reference evidence="1 2" key="1">
    <citation type="submission" date="2016-10" db="EMBL/GenBank/DDBJ databases">
        <authorList>
            <person name="de Groot N.N."/>
        </authorList>
    </citation>
    <scope>NUCLEOTIDE SEQUENCE [LARGE SCALE GENOMIC DNA]</scope>
    <source>
        <strain evidence="1 2">CGMCC 1.7659</strain>
    </source>
</reference>
<dbReference type="AlphaFoldDB" id="A0A1I4W9N4"/>
<accession>A0A1I4W9N4</accession>
<proteinExistence type="predicted"/>
<dbReference type="RefSeq" id="WP_092405370.1">
    <property type="nucleotide sequence ID" value="NZ_FOVF01000004.1"/>
</dbReference>